<dbReference type="Proteomes" id="UP000198282">
    <property type="component" value="Unassembled WGS sequence"/>
</dbReference>
<evidence type="ECO:0000259" key="1">
    <source>
        <dbReference type="SMART" id="SM01022"/>
    </source>
</evidence>
<evidence type="ECO:0000313" key="3">
    <source>
        <dbReference type="Proteomes" id="UP000198282"/>
    </source>
</evidence>
<dbReference type="AlphaFoldDB" id="A0A239P9A2"/>
<dbReference type="Gene3D" id="3.10.400.10">
    <property type="entry name" value="Sulfate adenylyltransferase"/>
    <property type="match status" value="1"/>
</dbReference>
<dbReference type="InterPro" id="IPR007374">
    <property type="entry name" value="ASCH_domain"/>
</dbReference>
<dbReference type="CDD" id="cd06553">
    <property type="entry name" value="ASCH_Ef3133_like"/>
    <property type="match status" value="1"/>
</dbReference>
<organism evidence="2 3">
    <name type="scientific">Streptosporangium subroseum</name>
    <dbReference type="NCBI Taxonomy" id="106412"/>
    <lineage>
        <taxon>Bacteria</taxon>
        <taxon>Bacillati</taxon>
        <taxon>Actinomycetota</taxon>
        <taxon>Actinomycetes</taxon>
        <taxon>Streptosporangiales</taxon>
        <taxon>Streptosporangiaceae</taxon>
        <taxon>Streptosporangium</taxon>
    </lineage>
</organism>
<name>A0A239P9A2_9ACTN</name>
<gene>
    <name evidence="2" type="ORF">SAMN05216276_11037</name>
</gene>
<accession>A0A239P9A2</accession>
<dbReference type="RefSeq" id="WP_245878970.1">
    <property type="nucleotide sequence ID" value="NZ_FZOD01000103.1"/>
</dbReference>
<dbReference type="PIRSF" id="PIRSF021320">
    <property type="entry name" value="DUF984"/>
    <property type="match status" value="1"/>
</dbReference>
<protein>
    <submittedName>
        <fullName evidence="2">Uncharacterized protein YhfF</fullName>
    </submittedName>
</protein>
<keyword evidence="3" id="KW-1185">Reference proteome</keyword>
<feature type="domain" description="ASCH" evidence="1">
    <location>
        <begin position="19"/>
        <end position="145"/>
    </location>
</feature>
<dbReference type="EMBL" id="FZOD01000103">
    <property type="protein sequence ID" value="SNT63617.1"/>
    <property type="molecule type" value="Genomic_DNA"/>
</dbReference>
<proteinExistence type="predicted"/>
<dbReference type="PANTHER" id="PTHR39203:SF1">
    <property type="entry name" value="CYTOPLASMIC PROTEIN"/>
    <property type="match status" value="1"/>
</dbReference>
<dbReference type="InterPro" id="IPR009326">
    <property type="entry name" value="DUF984"/>
</dbReference>
<dbReference type="SMART" id="SM01022">
    <property type="entry name" value="ASCH"/>
    <property type="match status" value="1"/>
</dbReference>
<dbReference type="Pfam" id="PF04266">
    <property type="entry name" value="ASCH"/>
    <property type="match status" value="1"/>
</dbReference>
<sequence>MTSASGEPFDLASLPKALFAFPGPLRDMLVAAVLDGRKTATTGLVADYEHGDEALPEIGERSVVVDSADRPVAVIEITSVRVVPLGEVDVAHAMAEGEGHTTIAQWRADHEEFWHGQEMRSALGDPTFTVNDTTPVTLERFHVIADLRAA</sequence>
<dbReference type="InterPro" id="IPR015947">
    <property type="entry name" value="PUA-like_sf"/>
</dbReference>
<dbReference type="PANTHER" id="PTHR39203">
    <property type="entry name" value="CYTOPLASMIC PROTEIN-RELATED"/>
    <property type="match status" value="1"/>
</dbReference>
<dbReference type="SUPFAM" id="SSF88697">
    <property type="entry name" value="PUA domain-like"/>
    <property type="match status" value="1"/>
</dbReference>
<reference evidence="2 3" key="1">
    <citation type="submission" date="2017-06" db="EMBL/GenBank/DDBJ databases">
        <authorList>
            <person name="Kim H.J."/>
            <person name="Triplett B.A."/>
        </authorList>
    </citation>
    <scope>NUCLEOTIDE SEQUENCE [LARGE SCALE GENOMIC DNA]</scope>
    <source>
        <strain evidence="2 3">CGMCC 4.2132</strain>
    </source>
</reference>
<evidence type="ECO:0000313" key="2">
    <source>
        <dbReference type="EMBL" id="SNT63617.1"/>
    </source>
</evidence>